<dbReference type="PROSITE" id="PS51084">
    <property type="entry name" value="HIT_2"/>
    <property type="match status" value="1"/>
</dbReference>
<feature type="short sequence motif" description="Histidine triad motif" evidence="2 3">
    <location>
        <begin position="105"/>
        <end position="109"/>
    </location>
</feature>
<sequence>MDLHGNYNPTNPFSSIIQGEVSSYTVFEDDDVMAFLDIFPQSLGHVLVIPKCSNARNILDVAPDTLAQMIKVVQKVCIAVVDELSPDGVQVMQCNGTAAGQTIYHIHFHIIPRWTGKPPSPRGLEISDPVYLQSIHRHLKVRIAGTAEI</sequence>
<dbReference type="AlphaFoldDB" id="A0A0P9HFG7"/>
<dbReference type="InterPro" id="IPR001310">
    <property type="entry name" value="Histidine_triad_HIT"/>
</dbReference>
<dbReference type="PATRIC" id="fig|199198.5.peg.468"/>
<evidence type="ECO:0000256" key="2">
    <source>
        <dbReference type="PIRSR" id="PIRSR601310-3"/>
    </source>
</evidence>
<dbReference type="SUPFAM" id="SSF54197">
    <property type="entry name" value="HIT-like"/>
    <property type="match status" value="1"/>
</dbReference>
<feature type="active site" description="Tele-AMP-histidine intermediate" evidence="1">
    <location>
        <position position="107"/>
    </location>
</feature>
<accession>A0A0P9HFG7</accession>
<gene>
    <name evidence="5" type="ORF">ALO91_102709</name>
</gene>
<dbReference type="InterPro" id="IPR011146">
    <property type="entry name" value="HIT-like"/>
</dbReference>
<evidence type="ECO:0000256" key="3">
    <source>
        <dbReference type="PROSITE-ProRule" id="PRU00464"/>
    </source>
</evidence>
<dbReference type="PANTHER" id="PTHR46648">
    <property type="entry name" value="HIT FAMILY PROTEIN 1"/>
    <property type="match status" value="1"/>
</dbReference>
<dbReference type="Pfam" id="PF01230">
    <property type="entry name" value="HIT"/>
    <property type="match status" value="1"/>
</dbReference>
<dbReference type="RefSeq" id="WP_003403435.1">
    <property type="nucleotide sequence ID" value="NZ_LGAR01000024.1"/>
</dbReference>
<evidence type="ECO:0000259" key="4">
    <source>
        <dbReference type="PROSITE" id="PS51084"/>
    </source>
</evidence>
<dbReference type="Proteomes" id="UP000050297">
    <property type="component" value="Unassembled WGS sequence"/>
</dbReference>
<dbReference type="PRINTS" id="PR00332">
    <property type="entry name" value="HISTRIAD"/>
</dbReference>
<evidence type="ECO:0000313" key="5">
    <source>
        <dbReference type="EMBL" id="KPW21657.1"/>
    </source>
</evidence>
<feature type="domain" description="HIT" evidence="4">
    <location>
        <begin position="12"/>
        <end position="120"/>
    </location>
</feature>
<dbReference type="EMBL" id="LJPM01000216">
    <property type="protein sequence ID" value="KPW21657.1"/>
    <property type="molecule type" value="Genomic_DNA"/>
</dbReference>
<proteinExistence type="predicted"/>
<dbReference type="InterPro" id="IPR036265">
    <property type="entry name" value="HIT-like_sf"/>
</dbReference>
<name>A0A0P9HFG7_PSESX</name>
<evidence type="ECO:0000313" key="6">
    <source>
        <dbReference type="Proteomes" id="UP000050297"/>
    </source>
</evidence>
<reference evidence="5 6" key="1">
    <citation type="submission" date="2015-09" db="EMBL/GenBank/DDBJ databases">
        <title>Genome announcement of multiple Pseudomonas syringae strains.</title>
        <authorList>
            <person name="Thakur S."/>
            <person name="Wang P.W."/>
            <person name="Gong Y."/>
            <person name="Weir B.S."/>
            <person name="Guttman D.S."/>
        </authorList>
    </citation>
    <scope>NUCLEOTIDE SEQUENCE [LARGE SCALE GENOMIC DNA]</scope>
    <source>
        <strain evidence="5 6">ICMP2802</strain>
    </source>
</reference>
<evidence type="ECO:0000256" key="1">
    <source>
        <dbReference type="PIRSR" id="PIRSR601310-1"/>
    </source>
</evidence>
<dbReference type="Gene3D" id="3.30.428.10">
    <property type="entry name" value="HIT-like"/>
    <property type="match status" value="1"/>
</dbReference>
<protein>
    <recommendedName>
        <fullName evidence="4">HIT domain-containing protein</fullName>
    </recommendedName>
</protein>
<dbReference type="GO" id="GO:0009117">
    <property type="term" value="P:nucleotide metabolic process"/>
    <property type="evidence" value="ECO:0007669"/>
    <property type="project" value="TreeGrafter"/>
</dbReference>
<dbReference type="PANTHER" id="PTHR46648:SF1">
    <property type="entry name" value="ADENOSINE 5'-MONOPHOSPHORAMIDASE HNT1"/>
    <property type="match status" value="1"/>
</dbReference>
<comment type="caution">
    <text evidence="5">The sequence shown here is derived from an EMBL/GenBank/DDBJ whole genome shotgun (WGS) entry which is preliminary data.</text>
</comment>
<organism evidence="5 6">
    <name type="scientific">Pseudomonas syringae pv. aceris</name>
    <dbReference type="NCBI Taxonomy" id="199198"/>
    <lineage>
        <taxon>Bacteria</taxon>
        <taxon>Pseudomonadati</taxon>
        <taxon>Pseudomonadota</taxon>
        <taxon>Gammaproteobacteria</taxon>
        <taxon>Pseudomonadales</taxon>
        <taxon>Pseudomonadaceae</taxon>
        <taxon>Pseudomonas</taxon>
        <taxon>Pseudomonas syringae</taxon>
    </lineage>
</organism>
<dbReference type="GO" id="GO:0003824">
    <property type="term" value="F:catalytic activity"/>
    <property type="evidence" value="ECO:0007669"/>
    <property type="project" value="InterPro"/>
</dbReference>